<protein>
    <submittedName>
        <fullName evidence="1">Uncharacterized protein</fullName>
    </submittedName>
</protein>
<dbReference type="EMBL" id="CP048877">
    <property type="protein sequence ID" value="QIJ71764.1"/>
    <property type="molecule type" value="Genomic_DNA"/>
</dbReference>
<reference evidence="1 2" key="1">
    <citation type="submission" date="2020-02" db="EMBL/GenBank/DDBJ databases">
        <title>Genome analysis of Thermosulfuriphilus ammonigenes ST65T, an anaerobic thermophilic chemolithoautotrophic bacterium isolated from a deep-sea hydrothermal vent.</title>
        <authorList>
            <person name="Slobodkina G."/>
            <person name="Allioux M."/>
            <person name="Merkel A."/>
            <person name="Alain K."/>
            <person name="Jebbar M."/>
            <person name="Slobodkin A."/>
        </authorList>
    </citation>
    <scope>NUCLEOTIDE SEQUENCE [LARGE SCALE GENOMIC DNA]</scope>
    <source>
        <strain evidence="1 2">ST65</strain>
    </source>
</reference>
<name>A0A6G7PVQ1_9BACT</name>
<evidence type="ECO:0000313" key="2">
    <source>
        <dbReference type="Proteomes" id="UP000502179"/>
    </source>
</evidence>
<dbReference type="AlphaFoldDB" id="A0A6G7PVQ1"/>
<keyword evidence="2" id="KW-1185">Reference proteome</keyword>
<evidence type="ECO:0000313" key="1">
    <source>
        <dbReference type="EMBL" id="QIJ71764.1"/>
    </source>
</evidence>
<dbReference type="RefSeq" id="WP_166031982.1">
    <property type="nucleotide sequence ID" value="NZ_CP048877.1"/>
</dbReference>
<dbReference type="Proteomes" id="UP000502179">
    <property type="component" value="Chromosome"/>
</dbReference>
<proteinExistence type="predicted"/>
<dbReference type="KEGG" id="tav:G4V39_05545"/>
<accession>A0A6G7PVQ1</accession>
<gene>
    <name evidence="1" type="ORF">G4V39_05545</name>
</gene>
<sequence length="641" mass="73408">MGKRLSLFLLAWWLLIPSAGATALVFKVPTDFRIPPRMVVPPAKAVKETTGIAYGKHVDITLSDGTVVRCYPAATVDPRAVAKSWYYLPTSPRIARDNRGLPQFSLIKFVTDKSKEQGGAEGAVLHFLVEYGLTPEQKKELERRLKQRIKGAELKGAVPLENTAEGNSFRVISAIFEDKEFTSHLISSGKAPVMEGQKVAVAARLSAYGATLLEKSLELPTSQISVEFELRYITKLPAYKAWVTIDYDRYNQIRQDLQYKRKKIVHKYWDPKWYNIFNKGSRTYINESEKQHFIDFLKSTGVVSFYIDANVPEADKEIVEMGLQKVVLEEFFNMQKTMAESLGEETEFKPMELSKEQKRAARGARSYRAYLLQAREIKRHGRVTIDLRRTIARYESHIMVGNVGAWYKKFKNDPRLVAEVNLDDPFFQRGEIRFVIDNEAYDIFKQMVNYATVMVRVPRVGAAPFEDEITIDRKYLEEHGQTAVLTFAKMGKMPRRGAIFQYAVQWSLRGGYLYPPQPRWQPGDIMAVTLAAPVRPRVIEAEADIDELRSLNVARVVVELRYQRFGRPFVDHSALKISVAKGEPLSQKVIYHDRNQDRVEYRTVFYHKKLGRITGPWQEVQGDYIFCSPPASLLEKIKAAL</sequence>
<organism evidence="1 2">
    <name type="scientific">Thermosulfuriphilus ammonigenes</name>
    <dbReference type="NCBI Taxonomy" id="1936021"/>
    <lineage>
        <taxon>Bacteria</taxon>
        <taxon>Pseudomonadati</taxon>
        <taxon>Thermodesulfobacteriota</taxon>
        <taxon>Thermodesulfobacteria</taxon>
        <taxon>Thermodesulfobacteriales</taxon>
        <taxon>Thermodesulfobacteriaceae</taxon>
        <taxon>Thermosulfuriphilus</taxon>
    </lineage>
</organism>